<comment type="caution">
    <text evidence="2">The sequence shown here is derived from an EMBL/GenBank/DDBJ whole genome shotgun (WGS) entry which is preliminary data.</text>
</comment>
<gene>
    <name evidence="2" type="ORF">CK203_028228</name>
</gene>
<dbReference type="OrthoDB" id="9991317at2759"/>
<protein>
    <submittedName>
        <fullName evidence="2">Uncharacterized protein</fullName>
    </submittedName>
</protein>
<proteinExistence type="predicted"/>
<evidence type="ECO:0000256" key="1">
    <source>
        <dbReference type="SAM" id="MobiDB-lite"/>
    </source>
</evidence>
<dbReference type="Proteomes" id="UP000288805">
    <property type="component" value="Unassembled WGS sequence"/>
</dbReference>
<accession>A0A438IAS6</accession>
<dbReference type="EMBL" id="QGNW01000126">
    <property type="protein sequence ID" value="RVW93816.1"/>
    <property type="molecule type" value="Genomic_DNA"/>
</dbReference>
<dbReference type="AlphaFoldDB" id="A0A438IAS6"/>
<evidence type="ECO:0000313" key="3">
    <source>
        <dbReference type="Proteomes" id="UP000288805"/>
    </source>
</evidence>
<feature type="region of interest" description="Disordered" evidence="1">
    <location>
        <begin position="1"/>
        <end position="30"/>
    </location>
</feature>
<evidence type="ECO:0000313" key="2">
    <source>
        <dbReference type="EMBL" id="RVW93816.1"/>
    </source>
</evidence>
<name>A0A438IAS6_VITVI</name>
<organism evidence="2 3">
    <name type="scientific">Vitis vinifera</name>
    <name type="common">Grape</name>
    <dbReference type="NCBI Taxonomy" id="29760"/>
    <lineage>
        <taxon>Eukaryota</taxon>
        <taxon>Viridiplantae</taxon>
        <taxon>Streptophyta</taxon>
        <taxon>Embryophyta</taxon>
        <taxon>Tracheophyta</taxon>
        <taxon>Spermatophyta</taxon>
        <taxon>Magnoliopsida</taxon>
        <taxon>eudicotyledons</taxon>
        <taxon>Gunneridae</taxon>
        <taxon>Pentapetalae</taxon>
        <taxon>rosids</taxon>
        <taxon>Vitales</taxon>
        <taxon>Vitaceae</taxon>
        <taxon>Viteae</taxon>
        <taxon>Vitis</taxon>
    </lineage>
</organism>
<reference evidence="2 3" key="1">
    <citation type="journal article" date="2018" name="PLoS Genet.">
        <title>Population sequencing reveals clonal diversity and ancestral inbreeding in the grapevine cultivar Chardonnay.</title>
        <authorList>
            <person name="Roach M.J."/>
            <person name="Johnson D.L."/>
            <person name="Bohlmann J."/>
            <person name="van Vuuren H.J."/>
            <person name="Jones S.J."/>
            <person name="Pretorius I.S."/>
            <person name="Schmidt S.A."/>
            <person name="Borneman A.R."/>
        </authorList>
    </citation>
    <scope>NUCLEOTIDE SEQUENCE [LARGE SCALE GENOMIC DNA]</scope>
    <source>
        <strain evidence="3">cv. Chardonnay</strain>
        <tissue evidence="2">Leaf</tissue>
    </source>
</reference>
<sequence length="153" mass="18012">MGIDAEEEIEIEENEEIEEEEEEEEEVEEDGVYTLRFEDGMNPLDFTENDASGLQPYEQFERLEYEALAEKKRKALSQCQFEGLAKKARHEDDSQAIFDEIMETMNHRRRRKSRKVNGPFSQMYRMMRQIVSLGSLDKQLHSKVENLKDVTAV</sequence>